<keyword evidence="2" id="KW-1185">Reference proteome</keyword>
<name>M0HWE1_HALEO</name>
<gene>
    <name evidence="1" type="ORF">C453_01220</name>
</gene>
<dbReference type="Proteomes" id="UP000011612">
    <property type="component" value="Unassembled WGS sequence"/>
</dbReference>
<organism evidence="1 2">
    <name type="scientific">Haloferax elongans ATCC BAA-1513</name>
    <dbReference type="NCBI Taxonomy" id="1230453"/>
    <lineage>
        <taxon>Archaea</taxon>
        <taxon>Methanobacteriati</taxon>
        <taxon>Methanobacteriota</taxon>
        <taxon>Stenosarchaea group</taxon>
        <taxon>Halobacteria</taxon>
        <taxon>Halobacteriales</taxon>
        <taxon>Haloferacaceae</taxon>
        <taxon>Haloferax</taxon>
    </lineage>
</organism>
<evidence type="ECO:0000313" key="1">
    <source>
        <dbReference type="EMBL" id="ELZ88841.1"/>
    </source>
</evidence>
<reference evidence="1 2" key="1">
    <citation type="journal article" date="2014" name="PLoS Genet.">
        <title>Phylogenetically driven sequencing of extremely halophilic archaea reveals strategies for static and dynamic osmo-response.</title>
        <authorList>
            <person name="Becker E.A."/>
            <person name="Seitzer P.M."/>
            <person name="Tritt A."/>
            <person name="Larsen D."/>
            <person name="Krusor M."/>
            <person name="Yao A.I."/>
            <person name="Wu D."/>
            <person name="Madern D."/>
            <person name="Eisen J.A."/>
            <person name="Darling A.E."/>
            <person name="Facciotti M.T."/>
        </authorList>
    </citation>
    <scope>NUCLEOTIDE SEQUENCE [LARGE SCALE GENOMIC DNA]</scope>
    <source>
        <strain evidence="1 2">ATCC BAA-1513</strain>
    </source>
</reference>
<evidence type="ECO:0000313" key="2">
    <source>
        <dbReference type="Proteomes" id="UP000011612"/>
    </source>
</evidence>
<dbReference type="AlphaFoldDB" id="M0HWE1"/>
<proteinExistence type="predicted"/>
<accession>M0HWE1</accession>
<comment type="caution">
    <text evidence="1">The sequence shown here is derived from an EMBL/GenBank/DDBJ whole genome shotgun (WGS) entry which is preliminary data.</text>
</comment>
<dbReference type="EMBL" id="AOLK01000005">
    <property type="protein sequence ID" value="ELZ88841.1"/>
    <property type="molecule type" value="Genomic_DNA"/>
</dbReference>
<protein>
    <submittedName>
        <fullName evidence="1">Uncharacterized protein</fullName>
    </submittedName>
</protein>
<sequence length="73" mass="8834">MLLQRFLIILKIWFHDSRHCGIKTTTKLKRVQSQSVSQSFIQFQEISGFKRRLHMTLRKNWKANFQMIPKSKL</sequence>